<dbReference type="GO" id="GO:0016020">
    <property type="term" value="C:membrane"/>
    <property type="evidence" value="ECO:0007669"/>
    <property type="project" value="UniProtKB-SubCell"/>
</dbReference>
<sequence>MILTILTYSITGIFIALWSYASFPKFRNLRYFRAILRSQAIPKWIVSPLTILLPLTEIGIIILLINSATRLFGMYLSLTMMLIFTIYVAGIMYQAYDRYPCPCGGLFSHMGWRKHFKVNIALTVLALVGVILLERLSH</sequence>
<keyword evidence="3 5" id="KW-1133">Transmembrane helix</keyword>
<dbReference type="AlphaFoldDB" id="A0A127VC33"/>
<evidence type="ECO:0000313" key="8">
    <source>
        <dbReference type="Proteomes" id="UP000071561"/>
    </source>
</evidence>
<feature type="transmembrane region" description="Helical" evidence="5">
    <location>
        <begin position="44"/>
        <end position="65"/>
    </location>
</feature>
<keyword evidence="4 5" id="KW-0472">Membrane</keyword>
<evidence type="ECO:0000256" key="2">
    <source>
        <dbReference type="ARBA" id="ARBA00022692"/>
    </source>
</evidence>
<reference evidence="7 8" key="1">
    <citation type="submission" date="2016-03" db="EMBL/GenBank/DDBJ databases">
        <title>Complete genome sequence of Pedobacter cryoconitis PAMC 27485.</title>
        <authorList>
            <person name="Lee J."/>
            <person name="Kim O.-S."/>
        </authorList>
    </citation>
    <scope>NUCLEOTIDE SEQUENCE [LARGE SCALE GENOMIC DNA]</scope>
    <source>
        <strain evidence="7 8">PAMC 27485</strain>
    </source>
</reference>
<dbReference type="InterPro" id="IPR009908">
    <property type="entry name" value="Methylamine_util_MauE"/>
</dbReference>
<evidence type="ECO:0000256" key="4">
    <source>
        <dbReference type="ARBA" id="ARBA00023136"/>
    </source>
</evidence>
<dbReference type="Pfam" id="PF07291">
    <property type="entry name" value="MauE"/>
    <property type="match status" value="1"/>
</dbReference>
<proteinExistence type="predicted"/>
<organism evidence="7 8">
    <name type="scientific">Pedobacter cryoconitis</name>
    <dbReference type="NCBI Taxonomy" id="188932"/>
    <lineage>
        <taxon>Bacteria</taxon>
        <taxon>Pseudomonadati</taxon>
        <taxon>Bacteroidota</taxon>
        <taxon>Sphingobacteriia</taxon>
        <taxon>Sphingobacteriales</taxon>
        <taxon>Sphingobacteriaceae</taxon>
        <taxon>Pedobacter</taxon>
    </lineage>
</organism>
<evidence type="ECO:0000256" key="1">
    <source>
        <dbReference type="ARBA" id="ARBA00004141"/>
    </source>
</evidence>
<feature type="transmembrane region" description="Helical" evidence="5">
    <location>
        <begin position="116"/>
        <end position="133"/>
    </location>
</feature>
<evidence type="ECO:0000256" key="3">
    <source>
        <dbReference type="ARBA" id="ARBA00022989"/>
    </source>
</evidence>
<gene>
    <name evidence="7" type="ORF">AY601_1878</name>
</gene>
<evidence type="ECO:0000256" key="5">
    <source>
        <dbReference type="SAM" id="Phobius"/>
    </source>
</evidence>
<name>A0A127VC33_9SPHI</name>
<accession>A0A127VC33</accession>
<keyword evidence="8" id="KW-1185">Reference proteome</keyword>
<dbReference type="OrthoDB" id="673785at2"/>
<keyword evidence="2 5" id="KW-0812">Transmembrane</keyword>
<feature type="transmembrane region" description="Helical" evidence="5">
    <location>
        <begin position="6"/>
        <end position="23"/>
    </location>
</feature>
<dbReference type="GO" id="GO:0030416">
    <property type="term" value="P:methylamine metabolic process"/>
    <property type="evidence" value="ECO:0007669"/>
    <property type="project" value="InterPro"/>
</dbReference>
<dbReference type="KEGG" id="pcm:AY601_1878"/>
<evidence type="ECO:0000259" key="6">
    <source>
        <dbReference type="Pfam" id="PF07291"/>
    </source>
</evidence>
<evidence type="ECO:0000313" key="7">
    <source>
        <dbReference type="EMBL" id="AMP98787.1"/>
    </source>
</evidence>
<dbReference type="PATRIC" id="fig|188932.3.peg.1965"/>
<feature type="domain" description="Methylamine utilisation protein MauE" evidence="6">
    <location>
        <begin position="5"/>
        <end position="131"/>
    </location>
</feature>
<feature type="transmembrane region" description="Helical" evidence="5">
    <location>
        <begin position="71"/>
        <end position="96"/>
    </location>
</feature>
<protein>
    <recommendedName>
        <fullName evidence="6">Methylamine utilisation protein MauE domain-containing protein</fullName>
    </recommendedName>
</protein>
<dbReference type="Proteomes" id="UP000071561">
    <property type="component" value="Chromosome"/>
</dbReference>
<dbReference type="UniPathway" id="UPA00895"/>
<dbReference type="RefSeq" id="WP_068399677.1">
    <property type="nucleotide sequence ID" value="NZ_CP014504.1"/>
</dbReference>
<dbReference type="EMBL" id="CP014504">
    <property type="protein sequence ID" value="AMP98787.1"/>
    <property type="molecule type" value="Genomic_DNA"/>
</dbReference>
<comment type="subcellular location">
    <subcellularLocation>
        <location evidence="1">Membrane</location>
        <topology evidence="1">Multi-pass membrane protein</topology>
    </subcellularLocation>
</comment>